<reference evidence="1 2" key="1">
    <citation type="submission" date="2017-05" db="EMBL/GenBank/DDBJ databases">
        <authorList>
            <person name="Varghese N."/>
            <person name="Submissions S."/>
        </authorList>
    </citation>
    <scope>NUCLEOTIDE SEQUENCE [LARGE SCALE GENOMIC DNA]</scope>
    <source>
        <strain evidence="1 2">DSM 26001</strain>
    </source>
</reference>
<keyword evidence="2" id="KW-1185">Reference proteome</keyword>
<evidence type="ECO:0000313" key="2">
    <source>
        <dbReference type="Proteomes" id="UP001158049"/>
    </source>
</evidence>
<proteinExistence type="predicted"/>
<sequence length="74" mass="8222">MTPLAWPDDAFGFAASNVRSCRKKDRRCDREGRSACQLVQMHRLAHQFIEAAEEIVDFLGAGLGGDQVLDMLAE</sequence>
<dbReference type="EMBL" id="FXUL01000027">
    <property type="protein sequence ID" value="SMP77738.1"/>
    <property type="molecule type" value="Genomic_DNA"/>
</dbReference>
<gene>
    <name evidence="1" type="ORF">SAMN06295970_12715</name>
</gene>
<organism evidence="1 2">
    <name type="scientific">Noviherbaspirillum suwonense</name>
    <dbReference type="NCBI Taxonomy" id="1224511"/>
    <lineage>
        <taxon>Bacteria</taxon>
        <taxon>Pseudomonadati</taxon>
        <taxon>Pseudomonadota</taxon>
        <taxon>Betaproteobacteria</taxon>
        <taxon>Burkholderiales</taxon>
        <taxon>Oxalobacteraceae</taxon>
        <taxon>Noviherbaspirillum</taxon>
    </lineage>
</organism>
<accession>A0ABY1QTN9</accession>
<comment type="caution">
    <text evidence="1">The sequence shown here is derived from an EMBL/GenBank/DDBJ whole genome shotgun (WGS) entry which is preliminary data.</text>
</comment>
<protein>
    <submittedName>
        <fullName evidence="1">Uncharacterized protein</fullName>
    </submittedName>
</protein>
<name>A0ABY1QTN9_9BURK</name>
<dbReference type="Proteomes" id="UP001158049">
    <property type="component" value="Unassembled WGS sequence"/>
</dbReference>
<evidence type="ECO:0000313" key="1">
    <source>
        <dbReference type="EMBL" id="SMP77738.1"/>
    </source>
</evidence>